<dbReference type="EMBL" id="SJPF01000006">
    <property type="protein sequence ID" value="TWT30036.1"/>
    <property type="molecule type" value="Genomic_DNA"/>
</dbReference>
<evidence type="ECO:0000313" key="4">
    <source>
        <dbReference type="EMBL" id="TWT30036.1"/>
    </source>
</evidence>
<dbReference type="Proteomes" id="UP000318878">
    <property type="component" value="Unassembled WGS sequence"/>
</dbReference>
<proteinExistence type="predicted"/>
<gene>
    <name evidence="4" type="ORF">Enr8_46930</name>
</gene>
<dbReference type="InterPro" id="IPR003715">
    <property type="entry name" value="Poly_export_N"/>
</dbReference>
<dbReference type="PANTHER" id="PTHR33619">
    <property type="entry name" value="POLYSACCHARIDE EXPORT PROTEIN GFCE-RELATED"/>
    <property type="match status" value="1"/>
</dbReference>
<feature type="domain" description="Polysaccharide export protein N-terminal" evidence="2">
    <location>
        <begin position="250"/>
        <end position="301"/>
    </location>
</feature>
<dbReference type="AlphaFoldDB" id="A0A5C5UUM9"/>
<keyword evidence="5" id="KW-1185">Reference proteome</keyword>
<keyword evidence="1" id="KW-0732">Signal</keyword>
<dbReference type="InterPro" id="IPR049712">
    <property type="entry name" value="Poly_export"/>
</dbReference>
<dbReference type="InterPro" id="IPR019554">
    <property type="entry name" value="Soluble_ligand-bd"/>
</dbReference>
<dbReference type="GO" id="GO:0015159">
    <property type="term" value="F:polysaccharide transmembrane transporter activity"/>
    <property type="evidence" value="ECO:0007669"/>
    <property type="project" value="InterPro"/>
</dbReference>
<dbReference type="RefSeq" id="WP_246120218.1">
    <property type="nucleotide sequence ID" value="NZ_SJPF01000006.1"/>
</dbReference>
<evidence type="ECO:0000259" key="3">
    <source>
        <dbReference type="Pfam" id="PF10531"/>
    </source>
</evidence>
<feature type="domain" description="Polysaccharide export protein N-terminal" evidence="2">
    <location>
        <begin position="161"/>
        <end position="232"/>
    </location>
</feature>
<protein>
    <submittedName>
        <fullName evidence="4">Polysaccharide biosynthesis/export protein</fullName>
    </submittedName>
</protein>
<dbReference type="PANTHER" id="PTHR33619:SF3">
    <property type="entry name" value="POLYSACCHARIDE EXPORT PROTEIN GFCE-RELATED"/>
    <property type="match status" value="1"/>
</dbReference>
<feature type="domain" description="Soluble ligand binding" evidence="3">
    <location>
        <begin position="315"/>
        <end position="359"/>
    </location>
</feature>
<dbReference type="Pfam" id="PF10531">
    <property type="entry name" value="SLBB"/>
    <property type="match status" value="1"/>
</dbReference>
<dbReference type="Pfam" id="PF02563">
    <property type="entry name" value="Poly_export"/>
    <property type="match status" value="2"/>
</dbReference>
<organism evidence="4 5">
    <name type="scientific">Blastopirellula retiformator</name>
    <dbReference type="NCBI Taxonomy" id="2527970"/>
    <lineage>
        <taxon>Bacteria</taxon>
        <taxon>Pseudomonadati</taxon>
        <taxon>Planctomycetota</taxon>
        <taxon>Planctomycetia</taxon>
        <taxon>Pirellulales</taxon>
        <taxon>Pirellulaceae</taxon>
        <taxon>Blastopirellula</taxon>
    </lineage>
</organism>
<evidence type="ECO:0000259" key="2">
    <source>
        <dbReference type="Pfam" id="PF02563"/>
    </source>
</evidence>
<dbReference type="Gene3D" id="3.30.1950.10">
    <property type="entry name" value="wza like domain"/>
    <property type="match status" value="2"/>
</dbReference>
<sequence>MISRNFVPNSLRASRSLVVVAGLLLATGGIGLALTPAMPEVAASRPSSVEAAAPRPAVVTPAAYEATTEPANIQLCAGPTPCVPCPTPAEVVTNPIMTGVDSNTPTCKGELHWDSRRPIPWQIFAQGEYVGPARLQHVPEYRIRVDDQLEFVYRLTRNEMTTPYRLNVGDEIRLESLTDPNLNRDLVIQPDGSITVLLLGQVHAARKTVVELTDLLDKAYKRYYKVPAITVTPLRVNTKLEDLRATVDSRAGRGGQSQSVRVTPEGTIQLPAIESVPAQGLTLDELKREVDERYAQVVNGIGVTPILTERAPRYLYVLGEVRTPGRFELVGPTTVMQAIALAGGWNVGGNLREVVIFRRAEDWRLVATKVDIQGALYGKRPIPSDELWLRDSDILVVPKQPILWADEFIELVFTRGIYGVVPFNGISISYNDVTAL</sequence>
<evidence type="ECO:0000256" key="1">
    <source>
        <dbReference type="ARBA" id="ARBA00022729"/>
    </source>
</evidence>
<reference evidence="4 5" key="1">
    <citation type="submission" date="2019-02" db="EMBL/GenBank/DDBJ databases">
        <title>Deep-cultivation of Planctomycetes and their phenomic and genomic characterization uncovers novel biology.</title>
        <authorList>
            <person name="Wiegand S."/>
            <person name="Jogler M."/>
            <person name="Boedeker C."/>
            <person name="Pinto D."/>
            <person name="Vollmers J."/>
            <person name="Rivas-Marin E."/>
            <person name="Kohn T."/>
            <person name="Peeters S.H."/>
            <person name="Heuer A."/>
            <person name="Rast P."/>
            <person name="Oberbeckmann S."/>
            <person name="Bunk B."/>
            <person name="Jeske O."/>
            <person name="Meyerdierks A."/>
            <person name="Storesund J.E."/>
            <person name="Kallscheuer N."/>
            <person name="Luecker S."/>
            <person name="Lage O.M."/>
            <person name="Pohl T."/>
            <person name="Merkel B.J."/>
            <person name="Hornburger P."/>
            <person name="Mueller R.-W."/>
            <person name="Bruemmer F."/>
            <person name="Labrenz M."/>
            <person name="Spormann A.M."/>
            <person name="Op Den Camp H."/>
            <person name="Overmann J."/>
            <person name="Amann R."/>
            <person name="Jetten M.S.M."/>
            <person name="Mascher T."/>
            <person name="Medema M.H."/>
            <person name="Devos D.P."/>
            <person name="Kaster A.-K."/>
            <person name="Ovreas L."/>
            <person name="Rohde M."/>
            <person name="Galperin M.Y."/>
            <person name="Jogler C."/>
        </authorList>
    </citation>
    <scope>NUCLEOTIDE SEQUENCE [LARGE SCALE GENOMIC DNA]</scope>
    <source>
        <strain evidence="4 5">Enr8</strain>
    </source>
</reference>
<comment type="caution">
    <text evidence="4">The sequence shown here is derived from an EMBL/GenBank/DDBJ whole genome shotgun (WGS) entry which is preliminary data.</text>
</comment>
<name>A0A5C5UUM9_9BACT</name>
<dbReference type="Gene3D" id="3.10.560.10">
    <property type="entry name" value="Outer membrane lipoprotein wza domain like"/>
    <property type="match status" value="1"/>
</dbReference>
<evidence type="ECO:0000313" key="5">
    <source>
        <dbReference type="Proteomes" id="UP000318878"/>
    </source>
</evidence>
<accession>A0A5C5UUM9</accession>